<dbReference type="InterPro" id="IPR000073">
    <property type="entry name" value="AB_hydrolase_1"/>
</dbReference>
<dbReference type="AlphaFoldDB" id="A0A4Y8ADM6"/>
<dbReference type="Proteomes" id="UP000297248">
    <property type="component" value="Unassembled WGS sequence"/>
</dbReference>
<comment type="caution">
    <text evidence="3">The sequence shown here is derived from an EMBL/GenBank/DDBJ whole genome shotgun (WGS) entry which is preliminary data.</text>
</comment>
<dbReference type="SUPFAM" id="SSF53474">
    <property type="entry name" value="alpha/beta-Hydrolases"/>
    <property type="match status" value="1"/>
</dbReference>
<dbReference type="EMBL" id="SNQG01000003">
    <property type="protein sequence ID" value="TEW66663.1"/>
    <property type="molecule type" value="Genomic_DNA"/>
</dbReference>
<reference evidence="2 5" key="3">
    <citation type="submission" date="2020-08" db="EMBL/GenBank/DDBJ databases">
        <title>Genomic Encyclopedia of Type Strains, Phase IV (KMG-IV): sequencing the most valuable type-strain genomes for metagenomic binning, comparative biology and taxonomic classification.</title>
        <authorList>
            <person name="Goeker M."/>
        </authorList>
    </citation>
    <scope>NUCLEOTIDE SEQUENCE [LARGE SCALE GENOMIC DNA]</scope>
    <source>
        <strain evidence="2 5">DSM 100995</strain>
    </source>
</reference>
<proteinExistence type="predicted"/>
<dbReference type="RefSeq" id="WP_134336273.1">
    <property type="nucleotide sequence ID" value="NZ_BMCZ01000003.1"/>
</dbReference>
<keyword evidence="3" id="KW-0378">Hydrolase</keyword>
<evidence type="ECO:0000313" key="2">
    <source>
        <dbReference type="EMBL" id="MBB3970289.1"/>
    </source>
</evidence>
<dbReference type="InterPro" id="IPR029058">
    <property type="entry name" value="AB_hydrolase_fold"/>
</dbReference>
<dbReference type="Gene3D" id="3.40.50.1820">
    <property type="entry name" value="alpha/beta hydrolase"/>
    <property type="match status" value="1"/>
</dbReference>
<evidence type="ECO:0000313" key="5">
    <source>
        <dbReference type="Proteomes" id="UP000583101"/>
    </source>
</evidence>
<dbReference type="Proteomes" id="UP000583101">
    <property type="component" value="Unassembled WGS sequence"/>
</dbReference>
<name>A0A4Y8ADM6_9SPHI</name>
<keyword evidence="5" id="KW-1185">Reference proteome</keyword>
<sequence length="290" mass="32087">MKKLKQIVLDIKTKVAESNPAEMNDLLWQLICYPPKMPLRLHQELLLADAEKFSVVINDPYFTKQQLTINACRWGTGKHKILLTHGWGSKAADFDALITALRELPNIQIVAFDAPACGSSGGDLSNLILFVAAAKAVIEASGIPDVAIGHSFGAMTNVAALSDLKIIPSLLISIAPFILLQENFIKNMTAAGVSQQAQQNFLDDFKAKYGIYPSYYNMPDLYTFDNTVNHWLAYDDQDMMLPDAYLQRFLKEHPSIKTKNYSGAGHERIIKSAELISDVVGKVTTALADR</sequence>
<reference evidence="3" key="2">
    <citation type="submission" date="2019-03" db="EMBL/GenBank/DDBJ databases">
        <authorList>
            <person name="Yan Y.-Q."/>
            <person name="Du Z.-J."/>
        </authorList>
    </citation>
    <scope>NUCLEOTIDE SEQUENCE</scope>
    <source>
        <strain evidence="3">PP-F2FG21</strain>
    </source>
</reference>
<evidence type="ECO:0000259" key="1">
    <source>
        <dbReference type="Pfam" id="PF12697"/>
    </source>
</evidence>
<protein>
    <submittedName>
        <fullName evidence="3">Alpha/beta hydrolase</fullName>
    </submittedName>
</protein>
<gene>
    <name evidence="3" type="ORF">E2R65_09590</name>
    <name evidence="2" type="ORF">GGR35_002905</name>
</gene>
<organism evidence="3 4">
    <name type="scientific">Mucilaginibacter phyllosphaerae</name>
    <dbReference type="NCBI Taxonomy" id="1812349"/>
    <lineage>
        <taxon>Bacteria</taxon>
        <taxon>Pseudomonadati</taxon>
        <taxon>Bacteroidota</taxon>
        <taxon>Sphingobacteriia</taxon>
        <taxon>Sphingobacteriales</taxon>
        <taxon>Sphingobacteriaceae</taxon>
        <taxon>Mucilaginibacter</taxon>
    </lineage>
</organism>
<dbReference type="OrthoDB" id="1490177at2"/>
<dbReference type="EMBL" id="JACIEG010000005">
    <property type="protein sequence ID" value="MBB3970289.1"/>
    <property type="molecule type" value="Genomic_DNA"/>
</dbReference>
<feature type="domain" description="AB hydrolase-1" evidence="1">
    <location>
        <begin position="81"/>
        <end position="198"/>
    </location>
</feature>
<dbReference type="GO" id="GO:0016787">
    <property type="term" value="F:hydrolase activity"/>
    <property type="evidence" value="ECO:0007669"/>
    <property type="project" value="UniProtKB-KW"/>
</dbReference>
<dbReference type="Pfam" id="PF12697">
    <property type="entry name" value="Abhydrolase_6"/>
    <property type="match status" value="1"/>
</dbReference>
<evidence type="ECO:0000313" key="3">
    <source>
        <dbReference type="EMBL" id="TEW66663.1"/>
    </source>
</evidence>
<accession>A0A4Y8ADM6</accession>
<evidence type="ECO:0000313" key="4">
    <source>
        <dbReference type="Proteomes" id="UP000297248"/>
    </source>
</evidence>
<reference evidence="3 4" key="1">
    <citation type="journal article" date="2016" name="Int. J. Syst. Evol. Microbiol.">
        <title>Proposal of Mucilaginibacter phyllosphaerae sp. nov. isolated from the phyllosphere of Galium album.</title>
        <authorList>
            <person name="Aydogan E.L."/>
            <person name="Busse H.J."/>
            <person name="Moser G."/>
            <person name="Muller C."/>
            <person name="Kampfer P."/>
            <person name="Glaeser S.P."/>
        </authorList>
    </citation>
    <scope>NUCLEOTIDE SEQUENCE [LARGE SCALE GENOMIC DNA]</scope>
    <source>
        <strain evidence="3 4">PP-F2FG21</strain>
    </source>
</reference>